<dbReference type="GO" id="GO:0000287">
    <property type="term" value="F:magnesium ion binding"/>
    <property type="evidence" value="ECO:0007669"/>
    <property type="project" value="TreeGrafter"/>
</dbReference>
<dbReference type="Proteomes" id="UP000017248">
    <property type="component" value="Unassembled WGS sequence"/>
</dbReference>
<evidence type="ECO:0000313" key="2">
    <source>
        <dbReference type="EMBL" id="CDI57664.1"/>
    </source>
</evidence>
<dbReference type="AlphaFoldDB" id="U6F3W2"/>
<dbReference type="EMBL" id="CBUK010000023">
    <property type="protein sequence ID" value="CDI57664.1"/>
    <property type="molecule type" value="Genomic_DNA"/>
</dbReference>
<accession>U6F3W2</accession>
<evidence type="ECO:0000256" key="1">
    <source>
        <dbReference type="SAM" id="Phobius"/>
    </source>
</evidence>
<dbReference type="PANTHER" id="PTHR10000">
    <property type="entry name" value="PHOSPHOSERINE PHOSPHATASE"/>
    <property type="match status" value="1"/>
</dbReference>
<dbReference type="GO" id="GO:0016791">
    <property type="term" value="F:phosphatase activity"/>
    <property type="evidence" value="ECO:0007669"/>
    <property type="project" value="TreeGrafter"/>
</dbReference>
<reference evidence="2" key="1">
    <citation type="submission" date="2013-09" db="EMBL/GenBank/DDBJ databases">
        <title>Draft Genome Sequence of five Lactobacillus helveticus strains CIRM-BIA 101T, 103, 104, 951 and 953 isolated from milk product.</title>
        <authorList>
            <person name="Valence F."/>
            <person name="Chuat V."/>
            <person name="Ma L."/>
            <person name="Creno S."/>
            <person name="Falentin H."/>
            <person name="Lortal S."/>
            <person name="Bizet C."/>
            <person name="Clermont D."/>
            <person name="Loux V."/>
            <person name="Bouchier C."/>
            <person name="Cousin S."/>
        </authorList>
    </citation>
    <scope>NUCLEOTIDE SEQUENCE [LARGE SCALE GENOMIC DNA]</scope>
    <source>
        <strain evidence="2">CIRM-BIA 951</strain>
    </source>
</reference>
<keyword evidence="1" id="KW-1133">Transmembrane helix</keyword>
<keyword evidence="3" id="KW-1185">Reference proteome</keyword>
<name>U6F3W2_LACHE</name>
<proteinExistence type="predicted"/>
<dbReference type="SUPFAM" id="SSF56784">
    <property type="entry name" value="HAD-like"/>
    <property type="match status" value="1"/>
</dbReference>
<dbReference type="InterPro" id="IPR023214">
    <property type="entry name" value="HAD_sf"/>
</dbReference>
<feature type="transmembrane region" description="Helical" evidence="1">
    <location>
        <begin position="91"/>
        <end position="112"/>
    </location>
</feature>
<evidence type="ECO:0000313" key="3">
    <source>
        <dbReference type="Proteomes" id="UP000017248"/>
    </source>
</evidence>
<dbReference type="PANTHER" id="PTHR10000:SF8">
    <property type="entry name" value="HAD SUPERFAMILY HYDROLASE-LIKE, TYPE 3"/>
    <property type="match status" value="1"/>
</dbReference>
<protein>
    <submittedName>
        <fullName evidence="2">Predicted hydrolase of the HAD superfamily</fullName>
    </submittedName>
</protein>
<comment type="caution">
    <text evidence="2">The sequence shown here is derived from an EMBL/GenBank/DDBJ whole genome shotgun (WGS) entry which is preliminary data.</text>
</comment>
<organism evidence="2 3">
    <name type="scientific">Lactobacillus helveticus CIRM-BIA 951</name>
    <dbReference type="NCBI Taxonomy" id="1226334"/>
    <lineage>
        <taxon>Bacteria</taxon>
        <taxon>Bacillati</taxon>
        <taxon>Bacillota</taxon>
        <taxon>Bacilli</taxon>
        <taxon>Lactobacillales</taxon>
        <taxon>Lactobacillaceae</taxon>
        <taxon>Lactobacillus</taxon>
    </lineage>
</organism>
<keyword evidence="2" id="KW-0378">Hydrolase</keyword>
<dbReference type="HOGENOM" id="CLU_2012313_0_0_9"/>
<dbReference type="GO" id="GO:0005829">
    <property type="term" value="C:cytosol"/>
    <property type="evidence" value="ECO:0007669"/>
    <property type="project" value="TreeGrafter"/>
</dbReference>
<dbReference type="Gene3D" id="3.40.50.1000">
    <property type="entry name" value="HAD superfamily/HAD-like"/>
    <property type="match status" value="1"/>
</dbReference>
<dbReference type="Pfam" id="PF08282">
    <property type="entry name" value="Hydrolase_3"/>
    <property type="match status" value="1"/>
</dbReference>
<keyword evidence="1" id="KW-0472">Membrane</keyword>
<keyword evidence="1" id="KW-0812">Transmembrane</keyword>
<gene>
    <name evidence="2" type="ORF">LHCIRMBIA951_00548</name>
</gene>
<sequence>MAIKFIALDTDGTLLDSNGKILPSTKIAVKKALEQGIKVALCSGRPIAGLKHFMDELCIVGPNQYAVTLNGAITRTADGQVMTEDLVSNSFIARCLLLVKSIIFLLTSFHLIQKSLLVIMTSI</sequence>
<dbReference type="InterPro" id="IPR036412">
    <property type="entry name" value="HAD-like_sf"/>
</dbReference>